<dbReference type="GO" id="GO:0003755">
    <property type="term" value="F:peptidyl-prolyl cis-trans isomerase activity"/>
    <property type="evidence" value="ECO:0007669"/>
    <property type="project" value="UniProtKB-KW"/>
</dbReference>
<dbReference type="Gene3D" id="3.10.50.40">
    <property type="match status" value="1"/>
</dbReference>
<dbReference type="GeneID" id="84789761"/>
<dbReference type="PANTHER" id="PTHR47861">
    <property type="entry name" value="FKBP-TYPE PEPTIDYL-PROLYL CIS-TRANS ISOMERASE SLYD"/>
    <property type="match status" value="1"/>
</dbReference>
<dbReference type="EC" id="5.2.1.8" evidence="4"/>
<evidence type="ECO:0000313" key="10">
    <source>
        <dbReference type="Proteomes" id="UP000190837"/>
    </source>
</evidence>
<proteinExistence type="inferred from homology"/>
<reference evidence="10" key="1">
    <citation type="submission" date="2016-04" db="EMBL/GenBank/DDBJ databases">
        <authorList>
            <person name="Tagini F."/>
        </authorList>
    </citation>
    <scope>NUCLEOTIDE SEQUENCE [LARGE SCALE GENOMIC DNA]</scope>
    <source>
        <strain evidence="10">CHUV0807</strain>
    </source>
</reference>
<gene>
    <name evidence="9" type="ORF">CHUV0807_0702</name>
</gene>
<dbReference type="EMBL" id="FKLO01000030">
    <property type="protein sequence ID" value="SAM60238.1"/>
    <property type="molecule type" value="Genomic_DNA"/>
</dbReference>
<evidence type="ECO:0000256" key="3">
    <source>
        <dbReference type="ARBA" id="ARBA00006577"/>
    </source>
</evidence>
<dbReference type="AlphaFoldDB" id="A0A1C3H330"/>
<keyword evidence="7" id="KW-0143">Chaperone</keyword>
<protein>
    <recommendedName>
        <fullName evidence="4">peptidylprolyl isomerase</fullName>
        <ecNumber evidence="4">5.2.1.8</ecNumber>
    </recommendedName>
</protein>
<dbReference type="OMA" id="HSHEGGC"/>
<evidence type="ECO:0000256" key="4">
    <source>
        <dbReference type="ARBA" id="ARBA00013194"/>
    </source>
</evidence>
<dbReference type="InterPro" id="IPR046357">
    <property type="entry name" value="PPIase_dom_sf"/>
</dbReference>
<evidence type="ECO:0000256" key="1">
    <source>
        <dbReference type="ARBA" id="ARBA00000971"/>
    </source>
</evidence>
<keyword evidence="6" id="KW-0697">Rotamase</keyword>
<comment type="similarity">
    <text evidence="3">Belongs to the FKBP-type PPIase family.</text>
</comment>
<dbReference type="SUPFAM" id="SSF54534">
    <property type="entry name" value="FKBP-like"/>
    <property type="match status" value="1"/>
</dbReference>
<keyword evidence="5" id="KW-0963">Cytoplasm</keyword>
<accession>A0A1C3H330</accession>
<comment type="catalytic activity">
    <reaction evidence="1">
        <text>[protein]-peptidylproline (omega=180) = [protein]-peptidylproline (omega=0)</text>
        <dbReference type="Rhea" id="RHEA:16237"/>
        <dbReference type="Rhea" id="RHEA-COMP:10747"/>
        <dbReference type="Rhea" id="RHEA-COMP:10748"/>
        <dbReference type="ChEBI" id="CHEBI:83833"/>
        <dbReference type="ChEBI" id="CHEBI:83834"/>
        <dbReference type="EC" id="5.2.1.8"/>
    </reaction>
</comment>
<name>A0A1C3H330_9GAMM</name>
<sequence>MKISKNSVVEVTYELYDDQGNAIVHDGEPLTYLHGGYGGTFPKVEAALDGKDVGDQVELTLTPNDHFGEIQDEYIRQEPREILPPEIEVGMVLEGEDTNGNIQLFHISDIGDTHVTLNGNHPLAGLTLRFKAKVQSVREATAEEIAHGHVHGPHGHHHHH</sequence>
<evidence type="ECO:0000256" key="7">
    <source>
        <dbReference type="ARBA" id="ARBA00023186"/>
    </source>
</evidence>
<evidence type="ECO:0000256" key="2">
    <source>
        <dbReference type="ARBA" id="ARBA00004496"/>
    </source>
</evidence>
<evidence type="ECO:0000256" key="5">
    <source>
        <dbReference type="ARBA" id="ARBA00022490"/>
    </source>
</evidence>
<dbReference type="Proteomes" id="UP000190837">
    <property type="component" value="Unassembled WGS sequence"/>
</dbReference>
<comment type="subcellular location">
    <subcellularLocation>
        <location evidence="2">Cytoplasm</location>
    </subcellularLocation>
</comment>
<evidence type="ECO:0000313" key="9">
    <source>
        <dbReference type="EMBL" id="SAM60238.1"/>
    </source>
</evidence>
<dbReference type="GO" id="GO:0005737">
    <property type="term" value="C:cytoplasm"/>
    <property type="evidence" value="ECO:0007669"/>
    <property type="project" value="UniProtKB-SubCell"/>
</dbReference>
<organism evidence="9 10">
    <name type="scientific">Cardiobacterium hominis</name>
    <dbReference type="NCBI Taxonomy" id="2718"/>
    <lineage>
        <taxon>Bacteria</taxon>
        <taxon>Pseudomonadati</taxon>
        <taxon>Pseudomonadota</taxon>
        <taxon>Gammaproteobacteria</taxon>
        <taxon>Cardiobacteriales</taxon>
        <taxon>Cardiobacteriaceae</taxon>
        <taxon>Cardiobacterium</taxon>
    </lineage>
</organism>
<keyword evidence="8 9" id="KW-0413">Isomerase</keyword>
<evidence type="ECO:0000256" key="8">
    <source>
        <dbReference type="ARBA" id="ARBA00023235"/>
    </source>
</evidence>
<evidence type="ECO:0000256" key="6">
    <source>
        <dbReference type="ARBA" id="ARBA00023110"/>
    </source>
</evidence>
<dbReference type="RefSeq" id="WP_004140125.1">
    <property type="nucleotide sequence ID" value="NZ_CALFOW010000142.1"/>
</dbReference>
<dbReference type="PANTHER" id="PTHR47861:SF3">
    <property type="entry name" value="FKBP-TYPE PEPTIDYL-PROLYL CIS-TRANS ISOMERASE SLYD"/>
    <property type="match status" value="1"/>
</dbReference>